<sequence>MIIMVNSTMLSNSTFLISCRMDSALIPSHGNDTDRLCQYWADNIRRSRFCHSRLVHPPAGGFWAGICHLPVFKVREEVNLQVVFTPVCHC</sequence>
<proteinExistence type="predicted"/>
<dbReference type="Proteomes" id="UP000551758">
    <property type="component" value="Unassembled WGS sequence"/>
</dbReference>
<evidence type="ECO:0000313" key="2">
    <source>
        <dbReference type="Proteomes" id="UP000551758"/>
    </source>
</evidence>
<keyword evidence="2" id="KW-1185">Reference proteome</keyword>
<comment type="caution">
    <text evidence="1">The sequence shown here is derived from an EMBL/GenBank/DDBJ whole genome shotgun (WGS) entry which is preliminary data.</text>
</comment>
<gene>
    <name evidence="1" type="ORF">HPG69_016020</name>
</gene>
<evidence type="ECO:0000313" key="1">
    <source>
        <dbReference type="EMBL" id="KAF5925984.1"/>
    </source>
</evidence>
<reference evidence="1 2" key="1">
    <citation type="journal article" date="2020" name="Mol. Biol. Evol.">
        <title>Interspecific Gene Flow and the Evolution of Specialization in Black and White Rhinoceros.</title>
        <authorList>
            <person name="Moodley Y."/>
            <person name="Westbury M.V."/>
            <person name="Russo I.M."/>
            <person name="Gopalakrishnan S."/>
            <person name="Rakotoarivelo A."/>
            <person name="Olsen R.A."/>
            <person name="Prost S."/>
            <person name="Tunstall T."/>
            <person name="Ryder O.A."/>
            <person name="Dalen L."/>
            <person name="Bruford M.W."/>
        </authorList>
    </citation>
    <scope>NUCLEOTIDE SEQUENCE [LARGE SCALE GENOMIC DNA]</scope>
    <source>
        <strain evidence="1">SBR-YM</strain>
        <tissue evidence="1">Skin</tissue>
    </source>
</reference>
<dbReference type="EMBL" id="JACDTQ010000807">
    <property type="protein sequence ID" value="KAF5925984.1"/>
    <property type="molecule type" value="Genomic_DNA"/>
</dbReference>
<accession>A0A7J7FE30</accession>
<protein>
    <submittedName>
        <fullName evidence="1">Uncharacterized protein</fullName>
    </submittedName>
</protein>
<dbReference type="AlphaFoldDB" id="A0A7J7FE30"/>
<name>A0A7J7FE30_DICBM</name>
<organism evidence="1 2">
    <name type="scientific">Diceros bicornis minor</name>
    <name type="common">South-central black rhinoceros</name>
    <dbReference type="NCBI Taxonomy" id="77932"/>
    <lineage>
        <taxon>Eukaryota</taxon>
        <taxon>Metazoa</taxon>
        <taxon>Chordata</taxon>
        <taxon>Craniata</taxon>
        <taxon>Vertebrata</taxon>
        <taxon>Euteleostomi</taxon>
        <taxon>Mammalia</taxon>
        <taxon>Eutheria</taxon>
        <taxon>Laurasiatheria</taxon>
        <taxon>Perissodactyla</taxon>
        <taxon>Rhinocerotidae</taxon>
        <taxon>Diceros</taxon>
    </lineage>
</organism>